<dbReference type="GO" id="GO:0016491">
    <property type="term" value="F:oxidoreductase activity"/>
    <property type="evidence" value="ECO:0007669"/>
    <property type="project" value="UniProtKB-KW"/>
</dbReference>
<dbReference type="AlphaFoldDB" id="A0AAN1XVG6"/>
<name>A0AAN1XVG6_UNVUL</name>
<keyword evidence="4" id="KW-1185">Reference proteome</keyword>
<dbReference type="PANTHER" id="PTHR43639">
    <property type="entry name" value="OXIDOREDUCTASE, SHORT-CHAIN DEHYDROGENASE/REDUCTASE FAMILY (AFU_ORTHOLOGUE AFUA_5G02870)"/>
    <property type="match status" value="1"/>
</dbReference>
<dbReference type="EMBL" id="AP025523">
    <property type="protein sequence ID" value="BDE05181.1"/>
    <property type="molecule type" value="Genomic_DNA"/>
</dbReference>
<proteinExistence type="inferred from homology"/>
<dbReference type="Pfam" id="PF13561">
    <property type="entry name" value="adh_short_C2"/>
    <property type="match status" value="1"/>
</dbReference>
<dbReference type="RefSeq" id="WP_317996243.1">
    <property type="nucleotide sequence ID" value="NZ_AP025523.1"/>
</dbReference>
<dbReference type="InterPro" id="IPR036291">
    <property type="entry name" value="NAD(P)-bd_dom_sf"/>
</dbReference>
<dbReference type="KEGG" id="vab:WPS_04570"/>
<dbReference type="FunFam" id="3.40.50.720:FF:000084">
    <property type="entry name" value="Short-chain dehydrogenase reductase"/>
    <property type="match status" value="1"/>
</dbReference>
<keyword evidence="2" id="KW-0560">Oxidoreductase</keyword>
<evidence type="ECO:0000256" key="1">
    <source>
        <dbReference type="ARBA" id="ARBA00006484"/>
    </source>
</evidence>
<dbReference type="SUPFAM" id="SSF51735">
    <property type="entry name" value="NAD(P)-binding Rossmann-fold domains"/>
    <property type="match status" value="1"/>
</dbReference>
<reference evidence="3 4" key="1">
    <citation type="journal article" date="2022" name="ISME Commun">
        <title>Vulcanimicrobium alpinus gen. nov. sp. nov., the first cultivated representative of the candidate phylum 'Eremiobacterota', is a metabolically versatile aerobic anoxygenic phototroph.</title>
        <authorList>
            <person name="Yabe S."/>
            <person name="Muto K."/>
            <person name="Abe K."/>
            <person name="Yokota A."/>
            <person name="Staudigel H."/>
            <person name="Tebo B.M."/>
        </authorList>
    </citation>
    <scope>NUCLEOTIDE SEQUENCE [LARGE SCALE GENOMIC DNA]</scope>
    <source>
        <strain evidence="3 4">WC8-2</strain>
    </source>
</reference>
<gene>
    <name evidence="3" type="ORF">WPS_04570</name>
</gene>
<organism evidence="3 4">
    <name type="scientific">Vulcanimicrobium alpinum</name>
    <dbReference type="NCBI Taxonomy" id="3016050"/>
    <lineage>
        <taxon>Bacteria</taxon>
        <taxon>Bacillati</taxon>
        <taxon>Vulcanimicrobiota</taxon>
        <taxon>Vulcanimicrobiia</taxon>
        <taxon>Vulcanimicrobiales</taxon>
        <taxon>Vulcanimicrobiaceae</taxon>
        <taxon>Vulcanimicrobium</taxon>
    </lineage>
</organism>
<dbReference type="PRINTS" id="PR00081">
    <property type="entry name" value="GDHRDH"/>
</dbReference>
<dbReference type="PANTHER" id="PTHR43639:SF1">
    <property type="entry name" value="SHORT-CHAIN DEHYDROGENASE_REDUCTASE FAMILY PROTEIN"/>
    <property type="match status" value="1"/>
</dbReference>
<evidence type="ECO:0000313" key="4">
    <source>
        <dbReference type="Proteomes" id="UP001317532"/>
    </source>
</evidence>
<dbReference type="PRINTS" id="PR00080">
    <property type="entry name" value="SDRFAMILY"/>
</dbReference>
<dbReference type="CDD" id="cd05233">
    <property type="entry name" value="SDR_c"/>
    <property type="match status" value="1"/>
</dbReference>
<dbReference type="Gene3D" id="3.40.50.720">
    <property type="entry name" value="NAD(P)-binding Rossmann-like Domain"/>
    <property type="match status" value="1"/>
</dbReference>
<dbReference type="InterPro" id="IPR002347">
    <property type="entry name" value="SDR_fam"/>
</dbReference>
<sequence length="247" mass="25382">MPVLLITGGSRGIGAALAIAAAREGYDVALTYASDRASADAVVAKIAALGRTAVAIEADVAREADVVRAFAEVDRRFGSLDAVVINAGITGTFTRVDTLDVAMLERVLAVNVTGAFMTAREAVRRLSTAHGGRGGAIVVISSRAATLGSPGEYVHYAASKAAVDTLVRGLSKEIAREGVRVNGVQPGLIDTEIHARAGRPERVAQIAPNVPMGRAGTAEEVAQSVLWLLSPLASYVTGAILEVGGGR</sequence>
<evidence type="ECO:0000313" key="3">
    <source>
        <dbReference type="EMBL" id="BDE05181.1"/>
    </source>
</evidence>
<dbReference type="Proteomes" id="UP001317532">
    <property type="component" value="Chromosome"/>
</dbReference>
<comment type="similarity">
    <text evidence="1">Belongs to the short-chain dehydrogenases/reductases (SDR) family.</text>
</comment>
<protein>
    <submittedName>
        <fullName evidence="3">Glucose-1-dehydrogenase</fullName>
    </submittedName>
</protein>
<evidence type="ECO:0000256" key="2">
    <source>
        <dbReference type="ARBA" id="ARBA00023002"/>
    </source>
</evidence>
<accession>A0AAN1XVG6</accession>